<dbReference type="KEGG" id="kbs:EPA93_21030"/>
<evidence type="ECO:0000313" key="10">
    <source>
        <dbReference type="Proteomes" id="UP000290365"/>
    </source>
</evidence>
<dbReference type="GO" id="GO:0005886">
    <property type="term" value="C:plasma membrane"/>
    <property type="evidence" value="ECO:0007669"/>
    <property type="project" value="UniProtKB-SubCell"/>
</dbReference>
<protein>
    <submittedName>
        <fullName evidence="9">Carbohydrate ABC transporter permease</fullName>
    </submittedName>
</protein>
<dbReference type="CDD" id="cd06261">
    <property type="entry name" value="TM_PBP2"/>
    <property type="match status" value="1"/>
</dbReference>
<name>A0A4P6JS65_KTERU</name>
<gene>
    <name evidence="9" type="ORF">EPA93_21030</name>
</gene>
<feature type="transmembrane region" description="Helical" evidence="7">
    <location>
        <begin position="99"/>
        <end position="123"/>
    </location>
</feature>
<feature type="transmembrane region" description="Helical" evidence="7">
    <location>
        <begin position="223"/>
        <end position="248"/>
    </location>
</feature>
<organism evidence="9 10">
    <name type="scientific">Ktedonosporobacter rubrisoli</name>
    <dbReference type="NCBI Taxonomy" id="2509675"/>
    <lineage>
        <taxon>Bacteria</taxon>
        <taxon>Bacillati</taxon>
        <taxon>Chloroflexota</taxon>
        <taxon>Ktedonobacteria</taxon>
        <taxon>Ktedonobacterales</taxon>
        <taxon>Ktedonosporobacteraceae</taxon>
        <taxon>Ktedonosporobacter</taxon>
    </lineage>
</organism>
<keyword evidence="2 7" id="KW-0813">Transport</keyword>
<dbReference type="SUPFAM" id="SSF161098">
    <property type="entry name" value="MetI-like"/>
    <property type="match status" value="1"/>
</dbReference>
<evidence type="ECO:0000256" key="2">
    <source>
        <dbReference type="ARBA" id="ARBA00022448"/>
    </source>
</evidence>
<feature type="transmembrane region" description="Helical" evidence="7">
    <location>
        <begin position="268"/>
        <end position="289"/>
    </location>
</feature>
<feature type="transmembrane region" description="Helical" evidence="7">
    <location>
        <begin position="135"/>
        <end position="157"/>
    </location>
</feature>
<evidence type="ECO:0000256" key="6">
    <source>
        <dbReference type="ARBA" id="ARBA00023136"/>
    </source>
</evidence>
<reference evidence="9 10" key="1">
    <citation type="submission" date="2019-01" db="EMBL/GenBank/DDBJ databases">
        <title>Ktedonosporobacter rubrisoli SCAWS-G2.</title>
        <authorList>
            <person name="Huang Y."/>
            <person name="Yan B."/>
        </authorList>
    </citation>
    <scope>NUCLEOTIDE SEQUENCE [LARGE SCALE GENOMIC DNA]</scope>
    <source>
        <strain evidence="9 10">SCAWS-G2</strain>
    </source>
</reference>
<dbReference type="Pfam" id="PF00528">
    <property type="entry name" value="BPD_transp_1"/>
    <property type="match status" value="1"/>
</dbReference>
<dbReference type="GO" id="GO:0055085">
    <property type="term" value="P:transmembrane transport"/>
    <property type="evidence" value="ECO:0007669"/>
    <property type="project" value="InterPro"/>
</dbReference>
<keyword evidence="4 7" id="KW-0812">Transmembrane</keyword>
<dbReference type="PANTHER" id="PTHR43744:SF8">
    <property type="entry name" value="SN-GLYCEROL-3-PHOSPHATE TRANSPORT SYSTEM PERMEASE PROTEIN UGPE"/>
    <property type="match status" value="1"/>
</dbReference>
<evidence type="ECO:0000256" key="7">
    <source>
        <dbReference type="RuleBase" id="RU363032"/>
    </source>
</evidence>
<accession>A0A4P6JS65</accession>
<evidence type="ECO:0000256" key="3">
    <source>
        <dbReference type="ARBA" id="ARBA00022475"/>
    </source>
</evidence>
<dbReference type="InterPro" id="IPR000515">
    <property type="entry name" value="MetI-like"/>
</dbReference>
<feature type="transmembrane region" description="Helical" evidence="7">
    <location>
        <begin position="39"/>
        <end position="60"/>
    </location>
</feature>
<comment type="similarity">
    <text evidence="7">Belongs to the binding-protein-dependent transport system permease family.</text>
</comment>
<keyword evidence="3" id="KW-1003">Cell membrane</keyword>
<dbReference type="InterPro" id="IPR035906">
    <property type="entry name" value="MetI-like_sf"/>
</dbReference>
<dbReference type="AlphaFoldDB" id="A0A4P6JS65"/>
<dbReference type="OrthoDB" id="148827at2"/>
<dbReference type="EMBL" id="CP035758">
    <property type="protein sequence ID" value="QBD78347.1"/>
    <property type="molecule type" value="Genomic_DNA"/>
</dbReference>
<evidence type="ECO:0000256" key="1">
    <source>
        <dbReference type="ARBA" id="ARBA00004651"/>
    </source>
</evidence>
<feature type="domain" description="ABC transmembrane type-1" evidence="8">
    <location>
        <begin position="100"/>
        <end position="290"/>
    </location>
</feature>
<evidence type="ECO:0000256" key="4">
    <source>
        <dbReference type="ARBA" id="ARBA00022692"/>
    </source>
</evidence>
<evidence type="ECO:0000259" key="8">
    <source>
        <dbReference type="PROSITE" id="PS50928"/>
    </source>
</evidence>
<dbReference type="RefSeq" id="WP_129889400.1">
    <property type="nucleotide sequence ID" value="NZ_CP035758.1"/>
</dbReference>
<evidence type="ECO:0000313" key="9">
    <source>
        <dbReference type="EMBL" id="QBD78347.1"/>
    </source>
</evidence>
<keyword evidence="10" id="KW-1185">Reference proteome</keyword>
<comment type="subcellular location">
    <subcellularLocation>
        <location evidence="1 7">Cell membrane</location>
        <topology evidence="1 7">Multi-pass membrane protein</topology>
    </subcellularLocation>
</comment>
<feature type="transmembrane region" description="Helical" evidence="7">
    <location>
        <begin position="163"/>
        <end position="186"/>
    </location>
</feature>
<keyword evidence="6 7" id="KW-0472">Membrane</keyword>
<proteinExistence type="inferred from homology"/>
<dbReference type="Proteomes" id="UP000290365">
    <property type="component" value="Chromosome"/>
</dbReference>
<sequence length="304" mass="34451">MATLGKHQEPAGTLSLTGLSESRRRSYVRGRFYQHMSMLWTYIVLIGVSLFLLAPFLWLLSASLKTVGQYYQTPIQWIPQPVKWSNYLEVFTTYRFAHYIFNSIWLAAFCVATSTFVSALVAYGFARFRFPGRTLWFIIVLATMMIPSQILTLALYMTFKNLGWINTFLPIIVPKLCGDAFSIFLFRQFFMGLSHELDEAARLDGCGSFGIFWRIILPQSKPVLIVVAILTFLASWRDAWGPLIYLSSDSNYTVPLGLLNFTSPVKQVYPQLMAATLIALVVPVVLYALGQRYIDSGVAIAEIK</sequence>
<dbReference type="PROSITE" id="PS50928">
    <property type="entry name" value="ABC_TM1"/>
    <property type="match status" value="1"/>
</dbReference>
<dbReference type="Gene3D" id="1.10.3720.10">
    <property type="entry name" value="MetI-like"/>
    <property type="match status" value="1"/>
</dbReference>
<keyword evidence="5 7" id="KW-1133">Transmembrane helix</keyword>
<evidence type="ECO:0000256" key="5">
    <source>
        <dbReference type="ARBA" id="ARBA00022989"/>
    </source>
</evidence>
<dbReference type="PANTHER" id="PTHR43744">
    <property type="entry name" value="ABC TRANSPORTER PERMEASE PROTEIN MG189-RELATED-RELATED"/>
    <property type="match status" value="1"/>
</dbReference>